<comment type="caution">
    <text evidence="1">The sequence shown here is derived from an EMBL/GenBank/DDBJ whole genome shotgun (WGS) entry which is preliminary data.</text>
</comment>
<evidence type="ECO:0000313" key="2">
    <source>
        <dbReference type="Proteomes" id="UP000649617"/>
    </source>
</evidence>
<protein>
    <submittedName>
        <fullName evidence="1">Uncharacterized protein</fullName>
    </submittedName>
</protein>
<dbReference type="Proteomes" id="UP000649617">
    <property type="component" value="Unassembled WGS sequence"/>
</dbReference>
<proteinExistence type="predicted"/>
<feature type="non-terminal residue" evidence="1">
    <location>
        <position position="1"/>
    </location>
</feature>
<keyword evidence="2" id="KW-1185">Reference proteome</keyword>
<organism evidence="1 2">
    <name type="scientific">Symbiodinium pilosum</name>
    <name type="common">Dinoflagellate</name>
    <dbReference type="NCBI Taxonomy" id="2952"/>
    <lineage>
        <taxon>Eukaryota</taxon>
        <taxon>Sar</taxon>
        <taxon>Alveolata</taxon>
        <taxon>Dinophyceae</taxon>
        <taxon>Suessiales</taxon>
        <taxon>Symbiodiniaceae</taxon>
        <taxon>Symbiodinium</taxon>
    </lineage>
</organism>
<reference evidence="1" key="1">
    <citation type="submission" date="2021-02" db="EMBL/GenBank/DDBJ databases">
        <authorList>
            <person name="Dougan E. K."/>
            <person name="Rhodes N."/>
            <person name="Thang M."/>
            <person name="Chan C."/>
        </authorList>
    </citation>
    <scope>NUCLEOTIDE SEQUENCE</scope>
</reference>
<dbReference type="EMBL" id="CAJNIZ010003528">
    <property type="protein sequence ID" value="CAE7223328.1"/>
    <property type="molecule type" value="Genomic_DNA"/>
</dbReference>
<name>A0A812K996_SYMPI</name>
<dbReference type="AlphaFoldDB" id="A0A812K996"/>
<gene>
    <name evidence="1" type="ORF">SPIL2461_LOCUS3044</name>
</gene>
<sequence>MPMLKHQILPKVIPPDQFEQGVCLGKYYGFGAQILYHCILATCFFASAWKPLPGLCHMATLAEPAYCTLDVMILIGTGTSFTHWQAIVW</sequence>
<evidence type="ECO:0000313" key="1">
    <source>
        <dbReference type="EMBL" id="CAE7223328.1"/>
    </source>
</evidence>
<accession>A0A812K996</accession>
<dbReference type="OrthoDB" id="428643at2759"/>